<evidence type="ECO:0000259" key="2">
    <source>
        <dbReference type="Pfam" id="PF03478"/>
    </source>
</evidence>
<dbReference type="Proteomes" id="UP001281410">
    <property type="component" value="Unassembled WGS sequence"/>
</dbReference>
<sequence>MYEVIVDKDEVEDEDEDEEDDDDDDDEESVYDEHEFYDEYGRVIVPENIRSYRSSEFQVFNVNNSAGMANNWDELRGELLMEIAKRITWVDDYAAFSGVCTSWQSAAAAACLHPIPLLMLAPRKDSHVLDFYHLSDRIVKQISLSEDLTGKRCYSSKGCLITIGHDLNVNLMHPFTNLQHKFPNIKTIDKWDKFVDRNSYDSLIIKCALSSNPLLESDYILMVIFGAGHELVYARPGDETWTLLSDDYYCDITYYRGQFYAVNCDGQIMACNVGGGDNPSQPEQVAEFPSEILENNTPDELYIVESADALLIISRYISTDELSNESIIYDEESEKTCSYRSYEFHVFNVDLNTKTCTEIKDLGDRIIFLGHNSSFSLAHPPNCKPNSIYFTDDYKVFYCLEEGGGKDMGIYGLQDESITPHYSDKSLDLVTPPMWIEQSFKVECNSSYF</sequence>
<reference evidence="3" key="1">
    <citation type="journal article" date="2023" name="Plant J.">
        <title>Genome sequences and population genomics provide insights into the demographic history, inbreeding, and mutation load of two 'living fossil' tree species of Dipteronia.</title>
        <authorList>
            <person name="Feng Y."/>
            <person name="Comes H.P."/>
            <person name="Chen J."/>
            <person name="Zhu S."/>
            <person name="Lu R."/>
            <person name="Zhang X."/>
            <person name="Li P."/>
            <person name="Qiu J."/>
            <person name="Olsen K.M."/>
            <person name="Qiu Y."/>
        </authorList>
    </citation>
    <scope>NUCLEOTIDE SEQUENCE</scope>
    <source>
        <strain evidence="3">NBL</strain>
    </source>
</reference>
<protein>
    <recommendedName>
        <fullName evidence="2">KIB1-4 beta-propeller domain-containing protein</fullName>
    </recommendedName>
</protein>
<feature type="domain" description="KIB1-4 beta-propeller" evidence="2">
    <location>
        <begin position="131"/>
        <end position="411"/>
    </location>
</feature>
<evidence type="ECO:0000256" key="1">
    <source>
        <dbReference type="SAM" id="MobiDB-lite"/>
    </source>
</evidence>
<dbReference type="PANTHER" id="PTHR44259">
    <property type="entry name" value="OS07G0183000 PROTEIN-RELATED"/>
    <property type="match status" value="1"/>
</dbReference>
<keyword evidence="4" id="KW-1185">Reference proteome</keyword>
<feature type="region of interest" description="Disordered" evidence="1">
    <location>
        <begin position="1"/>
        <end position="30"/>
    </location>
</feature>
<dbReference type="PANTHER" id="PTHR44259:SF108">
    <property type="entry name" value="F-BOX PROTEIN SKIP23-LIKE"/>
    <property type="match status" value="1"/>
</dbReference>
<proteinExistence type="predicted"/>
<name>A0AAE0EED8_9ROSI</name>
<evidence type="ECO:0000313" key="3">
    <source>
        <dbReference type="EMBL" id="KAK3223390.1"/>
    </source>
</evidence>
<evidence type="ECO:0000313" key="4">
    <source>
        <dbReference type="Proteomes" id="UP001281410"/>
    </source>
</evidence>
<dbReference type="InterPro" id="IPR005174">
    <property type="entry name" value="KIB1-4_b-propeller"/>
</dbReference>
<comment type="caution">
    <text evidence="3">The sequence shown here is derived from an EMBL/GenBank/DDBJ whole genome shotgun (WGS) entry which is preliminary data.</text>
</comment>
<organism evidence="3 4">
    <name type="scientific">Dipteronia sinensis</name>
    <dbReference type="NCBI Taxonomy" id="43782"/>
    <lineage>
        <taxon>Eukaryota</taxon>
        <taxon>Viridiplantae</taxon>
        <taxon>Streptophyta</taxon>
        <taxon>Embryophyta</taxon>
        <taxon>Tracheophyta</taxon>
        <taxon>Spermatophyta</taxon>
        <taxon>Magnoliopsida</taxon>
        <taxon>eudicotyledons</taxon>
        <taxon>Gunneridae</taxon>
        <taxon>Pentapetalae</taxon>
        <taxon>rosids</taxon>
        <taxon>malvids</taxon>
        <taxon>Sapindales</taxon>
        <taxon>Sapindaceae</taxon>
        <taxon>Hippocastanoideae</taxon>
        <taxon>Acereae</taxon>
        <taxon>Dipteronia</taxon>
    </lineage>
</organism>
<gene>
    <name evidence="3" type="ORF">Dsin_010415</name>
</gene>
<dbReference type="Pfam" id="PF03478">
    <property type="entry name" value="Beta-prop_KIB1-4"/>
    <property type="match status" value="1"/>
</dbReference>
<dbReference type="AlphaFoldDB" id="A0AAE0EED8"/>
<dbReference type="EMBL" id="JANJYJ010000003">
    <property type="protein sequence ID" value="KAK3223390.1"/>
    <property type="molecule type" value="Genomic_DNA"/>
</dbReference>
<dbReference type="InterPro" id="IPR050942">
    <property type="entry name" value="F-box_BR-signaling"/>
</dbReference>
<feature type="compositionally biased region" description="Acidic residues" evidence="1">
    <location>
        <begin position="9"/>
        <end position="30"/>
    </location>
</feature>
<accession>A0AAE0EED8</accession>